<dbReference type="GO" id="GO:0009252">
    <property type="term" value="P:peptidoglycan biosynthetic process"/>
    <property type="evidence" value="ECO:0007669"/>
    <property type="project" value="UniProtKB-KW"/>
</dbReference>
<accession>A0A1W1ZDJ2</accession>
<protein>
    <submittedName>
        <fullName evidence="11">D-alanyl-D-alanine carboxypeptidase (Penicillin-binding protein 5/6)</fullName>
    </submittedName>
</protein>
<keyword evidence="11" id="KW-0121">Carboxypeptidase</keyword>
<comment type="similarity">
    <text evidence="1 9">Belongs to the peptidase S11 family.</text>
</comment>
<dbReference type="GO" id="GO:0006508">
    <property type="term" value="P:proteolysis"/>
    <property type="evidence" value="ECO:0007669"/>
    <property type="project" value="InterPro"/>
</dbReference>
<feature type="active site" description="Acyl-ester intermediate" evidence="7">
    <location>
        <position position="74"/>
    </location>
</feature>
<dbReference type="OrthoDB" id="9791132at2"/>
<evidence type="ECO:0000256" key="8">
    <source>
        <dbReference type="PIRSR" id="PIRSR618044-2"/>
    </source>
</evidence>
<feature type="domain" description="Peptidase S11 D-alanyl-D-alanine carboxypeptidase A N-terminal" evidence="10">
    <location>
        <begin position="42"/>
        <end position="294"/>
    </location>
</feature>
<name>A0A1W1ZDJ2_9LACT</name>
<dbReference type="GO" id="GO:0009002">
    <property type="term" value="F:serine-type D-Ala-D-Ala carboxypeptidase activity"/>
    <property type="evidence" value="ECO:0007669"/>
    <property type="project" value="InterPro"/>
</dbReference>
<sequence length="449" mass="49850">MISLLKFWVAFSLFLIGGQLVAPTLVFAEEQTSPSVEDFSNQLSLSVDSALAIDNESGQILYQKDDNQLHGIASLTKLLSLFVVYDAIHDGKLSMDTKVPVSKEVEELATLPGYANVPLKESKDFYTVSDLIDATIIGSANAAIVALAEEIGGSEQGFVSLMKDKLTELGISDYEIYTASGMKAQYLVTDNGDASSLDKENKMRARDILFLARELVKTYPEIQDRAQVSRKEFPVSKDETYELVNHNKFLPGLPHERSDIYGLKTGTEEEAGSCIIVITEIAGREVYAITMGADSDEARYGETNRLLDYLQNQLEWVTLQSKGEAITDGQTADISKGQSETTSLVYGEDVGLFVPHNYDLSNHIETSYSSAWQYNAKGRIVLNAPLDKDKAVNTVVTRAPFYDTLFNEPTLENTIYPTEDVLAINRFVHISRIMADMFEEWSNRLFASE</sequence>
<evidence type="ECO:0000256" key="7">
    <source>
        <dbReference type="PIRSR" id="PIRSR618044-1"/>
    </source>
</evidence>
<keyword evidence="5" id="KW-0573">Peptidoglycan synthesis</keyword>
<keyword evidence="4" id="KW-0133">Cell shape</keyword>
<dbReference type="SUPFAM" id="SSF56601">
    <property type="entry name" value="beta-lactamase/transpeptidase-like"/>
    <property type="match status" value="1"/>
</dbReference>
<keyword evidence="12" id="KW-1185">Reference proteome</keyword>
<evidence type="ECO:0000256" key="5">
    <source>
        <dbReference type="ARBA" id="ARBA00022984"/>
    </source>
</evidence>
<evidence type="ECO:0000256" key="1">
    <source>
        <dbReference type="ARBA" id="ARBA00007164"/>
    </source>
</evidence>
<evidence type="ECO:0000259" key="10">
    <source>
        <dbReference type="Pfam" id="PF00768"/>
    </source>
</evidence>
<dbReference type="GO" id="GO:0071555">
    <property type="term" value="P:cell wall organization"/>
    <property type="evidence" value="ECO:0007669"/>
    <property type="project" value="UniProtKB-KW"/>
</dbReference>
<evidence type="ECO:0000256" key="6">
    <source>
        <dbReference type="ARBA" id="ARBA00023316"/>
    </source>
</evidence>
<feature type="active site" description="Proton acceptor" evidence="7">
    <location>
        <position position="77"/>
    </location>
</feature>
<proteinExistence type="inferred from homology"/>
<dbReference type="PANTHER" id="PTHR21581:SF11">
    <property type="entry name" value="D-ALANYL-D-ALANINE CARBOXYPEPTIDASE DACA"/>
    <property type="match status" value="1"/>
</dbReference>
<dbReference type="GO" id="GO:0008360">
    <property type="term" value="P:regulation of cell shape"/>
    <property type="evidence" value="ECO:0007669"/>
    <property type="project" value="UniProtKB-KW"/>
</dbReference>
<evidence type="ECO:0000313" key="11">
    <source>
        <dbReference type="EMBL" id="SMC46525.1"/>
    </source>
</evidence>
<organism evidence="11 12">
    <name type="scientific">Aerococcus suis</name>
    <dbReference type="NCBI Taxonomy" id="371602"/>
    <lineage>
        <taxon>Bacteria</taxon>
        <taxon>Bacillati</taxon>
        <taxon>Bacillota</taxon>
        <taxon>Bacilli</taxon>
        <taxon>Lactobacillales</taxon>
        <taxon>Aerococcaceae</taxon>
        <taxon>Aerococcus</taxon>
    </lineage>
</organism>
<dbReference type="PRINTS" id="PR00725">
    <property type="entry name" value="DADACBPTASE1"/>
</dbReference>
<feature type="binding site" evidence="8">
    <location>
        <position position="264"/>
    </location>
    <ligand>
        <name>substrate</name>
    </ligand>
</feature>
<dbReference type="AlphaFoldDB" id="A0A1W1ZDJ2"/>
<dbReference type="RefSeq" id="WP_084099398.1">
    <property type="nucleotide sequence ID" value="NZ_FWXK01000007.1"/>
</dbReference>
<dbReference type="InterPro" id="IPR012338">
    <property type="entry name" value="Beta-lactam/transpept-like"/>
</dbReference>
<dbReference type="Proteomes" id="UP000243884">
    <property type="component" value="Unassembled WGS sequence"/>
</dbReference>
<dbReference type="InterPro" id="IPR018044">
    <property type="entry name" value="Peptidase_S11"/>
</dbReference>
<dbReference type="InterPro" id="IPR001967">
    <property type="entry name" value="Peptidase_S11_N"/>
</dbReference>
<keyword evidence="3" id="KW-0378">Hydrolase</keyword>
<dbReference type="Pfam" id="PF00768">
    <property type="entry name" value="Peptidase_S11"/>
    <property type="match status" value="1"/>
</dbReference>
<keyword evidence="6" id="KW-0961">Cell wall biogenesis/degradation</keyword>
<keyword evidence="11" id="KW-0645">Protease</keyword>
<evidence type="ECO:0000256" key="9">
    <source>
        <dbReference type="RuleBase" id="RU004016"/>
    </source>
</evidence>
<feature type="active site" evidence="7">
    <location>
        <position position="139"/>
    </location>
</feature>
<evidence type="ECO:0000256" key="4">
    <source>
        <dbReference type="ARBA" id="ARBA00022960"/>
    </source>
</evidence>
<dbReference type="EMBL" id="FWXK01000007">
    <property type="protein sequence ID" value="SMC46525.1"/>
    <property type="molecule type" value="Genomic_DNA"/>
</dbReference>
<evidence type="ECO:0000313" key="12">
    <source>
        <dbReference type="Proteomes" id="UP000243884"/>
    </source>
</evidence>
<evidence type="ECO:0000256" key="3">
    <source>
        <dbReference type="ARBA" id="ARBA00022801"/>
    </source>
</evidence>
<dbReference type="PANTHER" id="PTHR21581">
    <property type="entry name" value="D-ALANYL-D-ALANINE CARBOXYPEPTIDASE"/>
    <property type="match status" value="1"/>
</dbReference>
<gene>
    <name evidence="11" type="ORF">SAMN04487984_1289</name>
</gene>
<keyword evidence="2" id="KW-0732">Signal</keyword>
<dbReference type="STRING" id="371602.SAMN04487984_1289"/>
<dbReference type="Gene3D" id="3.40.710.10">
    <property type="entry name" value="DD-peptidase/beta-lactamase superfamily"/>
    <property type="match status" value="1"/>
</dbReference>
<reference evidence="12" key="1">
    <citation type="submission" date="2017-04" db="EMBL/GenBank/DDBJ databases">
        <authorList>
            <person name="Varghese N."/>
            <person name="Submissions S."/>
        </authorList>
    </citation>
    <scope>NUCLEOTIDE SEQUENCE [LARGE SCALE GENOMIC DNA]</scope>
    <source>
        <strain evidence="12">DSM 21500</strain>
    </source>
</reference>
<evidence type="ECO:0000256" key="2">
    <source>
        <dbReference type="ARBA" id="ARBA00022729"/>
    </source>
</evidence>